<evidence type="ECO:0000313" key="3">
    <source>
        <dbReference type="Proteomes" id="UP001066276"/>
    </source>
</evidence>
<evidence type="ECO:0000256" key="1">
    <source>
        <dbReference type="SAM" id="MobiDB-lite"/>
    </source>
</evidence>
<reference evidence="2" key="1">
    <citation type="journal article" date="2022" name="bioRxiv">
        <title>Sequencing and chromosome-scale assembly of the giantPleurodeles waltlgenome.</title>
        <authorList>
            <person name="Brown T."/>
            <person name="Elewa A."/>
            <person name="Iarovenko S."/>
            <person name="Subramanian E."/>
            <person name="Araus A.J."/>
            <person name="Petzold A."/>
            <person name="Susuki M."/>
            <person name="Suzuki K.-i.T."/>
            <person name="Hayashi T."/>
            <person name="Toyoda A."/>
            <person name="Oliveira C."/>
            <person name="Osipova E."/>
            <person name="Leigh N.D."/>
            <person name="Simon A."/>
            <person name="Yun M.H."/>
        </authorList>
    </citation>
    <scope>NUCLEOTIDE SEQUENCE</scope>
    <source>
        <strain evidence="2">20211129_DDA</strain>
        <tissue evidence="2">Liver</tissue>
    </source>
</reference>
<dbReference type="Proteomes" id="UP001066276">
    <property type="component" value="Chromosome 5"/>
</dbReference>
<dbReference type="AlphaFoldDB" id="A0AAV7RA67"/>
<sequence length="129" mass="14314">MAKPAPEARRRTTPHAGRECSIGNNRLKEPSVNASKENTQHKAQPRSKIRLAVESKLDSCHVLPWLRFLNPDPLRSLCNAGRLVLSYASMFNYHHSCYSVLCGSLNESKYLSTGESSFLFASASSASFK</sequence>
<organism evidence="2 3">
    <name type="scientific">Pleurodeles waltl</name>
    <name type="common">Iberian ribbed newt</name>
    <dbReference type="NCBI Taxonomy" id="8319"/>
    <lineage>
        <taxon>Eukaryota</taxon>
        <taxon>Metazoa</taxon>
        <taxon>Chordata</taxon>
        <taxon>Craniata</taxon>
        <taxon>Vertebrata</taxon>
        <taxon>Euteleostomi</taxon>
        <taxon>Amphibia</taxon>
        <taxon>Batrachia</taxon>
        <taxon>Caudata</taxon>
        <taxon>Salamandroidea</taxon>
        <taxon>Salamandridae</taxon>
        <taxon>Pleurodelinae</taxon>
        <taxon>Pleurodeles</taxon>
    </lineage>
</organism>
<comment type="caution">
    <text evidence="2">The sequence shown here is derived from an EMBL/GenBank/DDBJ whole genome shotgun (WGS) entry which is preliminary data.</text>
</comment>
<protein>
    <submittedName>
        <fullName evidence="2">Uncharacterized protein</fullName>
    </submittedName>
</protein>
<proteinExistence type="predicted"/>
<feature type="compositionally biased region" description="Basic and acidic residues" evidence="1">
    <location>
        <begin position="1"/>
        <end position="10"/>
    </location>
</feature>
<dbReference type="EMBL" id="JANPWB010000009">
    <property type="protein sequence ID" value="KAJ1149706.1"/>
    <property type="molecule type" value="Genomic_DNA"/>
</dbReference>
<gene>
    <name evidence="2" type="ORF">NDU88_002511</name>
</gene>
<keyword evidence="3" id="KW-1185">Reference proteome</keyword>
<name>A0AAV7RA67_PLEWA</name>
<evidence type="ECO:0000313" key="2">
    <source>
        <dbReference type="EMBL" id="KAJ1149706.1"/>
    </source>
</evidence>
<accession>A0AAV7RA67</accession>
<feature type="region of interest" description="Disordered" evidence="1">
    <location>
        <begin position="1"/>
        <end position="47"/>
    </location>
</feature>